<name>A0AAJ1TLC9_9BACL</name>
<keyword evidence="3" id="KW-1185">Reference proteome</keyword>
<evidence type="ECO:0000313" key="2">
    <source>
        <dbReference type="EMBL" id="MDQ0416806.1"/>
    </source>
</evidence>
<evidence type="ECO:0000313" key="3">
    <source>
        <dbReference type="Proteomes" id="UP001238450"/>
    </source>
</evidence>
<keyword evidence="1" id="KW-0175">Coiled coil</keyword>
<proteinExistence type="predicted"/>
<comment type="caution">
    <text evidence="2">The sequence shown here is derived from an EMBL/GenBank/DDBJ whole genome shotgun (WGS) entry which is preliminary data.</text>
</comment>
<reference evidence="2 3" key="1">
    <citation type="submission" date="2023-07" db="EMBL/GenBank/DDBJ databases">
        <title>Genomic Encyclopedia of Type Strains, Phase IV (KMG-IV): sequencing the most valuable type-strain genomes for metagenomic binning, comparative biology and taxonomic classification.</title>
        <authorList>
            <person name="Goeker M."/>
        </authorList>
    </citation>
    <scope>NUCLEOTIDE SEQUENCE [LARGE SCALE GENOMIC DNA]</scope>
    <source>
        <strain evidence="2 3">DSM 46876</strain>
    </source>
</reference>
<dbReference type="InterPro" id="IPR022205">
    <property type="entry name" value="DUF3732"/>
</dbReference>
<sequence>MKFKRKKNELEAVQHISLRWLAELQTRVSEARELGLVRDAVSDDKEVLIDILKELVKSNVSEINISEQTVGEAMEEHEELRQKSKKVLTDIMKLRDRKNKILNIKHISNQYKNGLIVQRDRLNLSTWLSKKFNDKNDCPVCGSDYGKANQQLSTLTHALENIQNEETTLPHPSLDRELDEVEKKLVQAIERQQALKIRIRSLEERSEEVKKLQYDALKASRFIGKIDESLRMYENLGVDRALQNEIDDLKRLIIELELVVDEEGIRRKEKRMIAQLSEYTSRLLPKLDVEHPEEKVELSIEELSIRVKETSGNKYYLWEIGSGSDWLSYHVAVTLALHQLFIDRVDNPVPSFIVYDQPSQVYFPQRLVDRSYGKEEEDPTFSDEDIDAVKKIFNTVSHAVEITNGNLQVIILDHASEEIWIDLKHVYKVNDEEWRNGKKLIPDDWII</sequence>
<dbReference type="Proteomes" id="UP001238450">
    <property type="component" value="Unassembled WGS sequence"/>
</dbReference>
<dbReference type="AlphaFoldDB" id="A0AAJ1TLC9"/>
<protein>
    <submittedName>
        <fullName evidence="2">Phage shock protein A</fullName>
    </submittedName>
</protein>
<evidence type="ECO:0000256" key="1">
    <source>
        <dbReference type="SAM" id="Coils"/>
    </source>
</evidence>
<organism evidence="2 3">
    <name type="scientific">Croceifilum oryzae</name>
    <dbReference type="NCBI Taxonomy" id="1553429"/>
    <lineage>
        <taxon>Bacteria</taxon>
        <taxon>Bacillati</taxon>
        <taxon>Bacillota</taxon>
        <taxon>Bacilli</taxon>
        <taxon>Bacillales</taxon>
        <taxon>Thermoactinomycetaceae</taxon>
        <taxon>Croceifilum</taxon>
    </lineage>
</organism>
<accession>A0AAJ1TLC9</accession>
<dbReference type="Pfam" id="PF12532">
    <property type="entry name" value="DUF3732"/>
    <property type="match status" value="1"/>
</dbReference>
<dbReference type="EMBL" id="JAUSUV010000004">
    <property type="protein sequence ID" value="MDQ0416806.1"/>
    <property type="molecule type" value="Genomic_DNA"/>
</dbReference>
<feature type="coiled-coil region" evidence="1">
    <location>
        <begin position="145"/>
        <end position="212"/>
    </location>
</feature>
<dbReference type="RefSeq" id="WP_307251443.1">
    <property type="nucleotide sequence ID" value="NZ_JAUSUV010000004.1"/>
</dbReference>
<gene>
    <name evidence="2" type="ORF">J2Z48_000978</name>
</gene>
<feature type="coiled-coil region" evidence="1">
    <location>
        <begin position="63"/>
        <end position="97"/>
    </location>
</feature>